<dbReference type="AlphaFoldDB" id="A0A6S6WIG1"/>
<proteinExistence type="predicted"/>
<accession>A0A6S6WIG1</accession>
<evidence type="ECO:0000313" key="2">
    <source>
        <dbReference type="Proteomes" id="UP000472372"/>
    </source>
</evidence>
<protein>
    <submittedName>
        <fullName evidence="1">Uncharacterized protein</fullName>
    </submittedName>
</protein>
<organism evidence="1 2">
    <name type="scientific">Pyrenophora teres f. teres</name>
    <dbReference type="NCBI Taxonomy" id="97479"/>
    <lineage>
        <taxon>Eukaryota</taxon>
        <taxon>Fungi</taxon>
        <taxon>Dikarya</taxon>
        <taxon>Ascomycota</taxon>
        <taxon>Pezizomycotina</taxon>
        <taxon>Dothideomycetes</taxon>
        <taxon>Pleosporomycetidae</taxon>
        <taxon>Pleosporales</taxon>
        <taxon>Pleosporineae</taxon>
        <taxon>Pleosporaceae</taxon>
        <taxon>Pyrenophora</taxon>
    </lineage>
</organism>
<name>A0A6S6WIG1_9PLEO</name>
<dbReference type="Proteomes" id="UP000472372">
    <property type="component" value="Chromosome 12"/>
</dbReference>
<gene>
    <name evidence="1" type="ORF">PTTW11_11363</name>
</gene>
<evidence type="ECO:0000313" key="1">
    <source>
        <dbReference type="EMBL" id="CAE7220757.1"/>
    </source>
</evidence>
<dbReference type="EMBL" id="HG992988">
    <property type="protein sequence ID" value="CAE7220757.1"/>
    <property type="molecule type" value="Genomic_DNA"/>
</dbReference>
<reference evidence="1" key="1">
    <citation type="submission" date="2021-02" db="EMBL/GenBank/DDBJ databases">
        <authorList>
            <person name="Syme A R."/>
            <person name="Syme A R."/>
            <person name="Moolhuijzen P."/>
        </authorList>
    </citation>
    <scope>NUCLEOTIDE SEQUENCE</scope>
    <source>
        <strain evidence="1">W1-1</strain>
    </source>
</reference>
<sequence>MKFLIVCAALLGLAAALPTAHVKKGIRYNPCSEGDCTSHSGGS</sequence>